<dbReference type="AlphaFoldDB" id="A0A2M7MHN5"/>
<feature type="signal peptide" evidence="1">
    <location>
        <begin position="1"/>
        <end position="22"/>
    </location>
</feature>
<feature type="non-terminal residue" evidence="2">
    <location>
        <position position="675"/>
    </location>
</feature>
<reference evidence="3" key="1">
    <citation type="submission" date="2017-09" db="EMBL/GenBank/DDBJ databases">
        <title>Depth-based differentiation of microbial function through sediment-hosted aquifers and enrichment of novel symbionts in the deep terrestrial subsurface.</title>
        <authorList>
            <person name="Probst A.J."/>
            <person name="Ladd B."/>
            <person name="Jarett J.K."/>
            <person name="Geller-Mcgrath D.E."/>
            <person name="Sieber C.M.K."/>
            <person name="Emerson J.B."/>
            <person name="Anantharaman K."/>
            <person name="Thomas B.C."/>
            <person name="Malmstrom R."/>
            <person name="Stieglmeier M."/>
            <person name="Klingl A."/>
            <person name="Woyke T."/>
            <person name="Ryan C.M."/>
            <person name="Banfield J.F."/>
        </authorList>
    </citation>
    <scope>NUCLEOTIDE SEQUENCE [LARGE SCALE GENOMIC DNA]</scope>
</reference>
<accession>A0A2M7MHN5</accession>
<organism evidence="2 3">
    <name type="scientific">Candidatus Kuenenbacteria bacterium CG_4_10_14_3_um_filter_39_14</name>
    <dbReference type="NCBI Taxonomy" id="1974614"/>
    <lineage>
        <taxon>Bacteria</taxon>
        <taxon>Candidatus Kueneniibacteriota</taxon>
    </lineage>
</organism>
<keyword evidence="1" id="KW-0732">Signal</keyword>
<name>A0A2M7MHN5_9BACT</name>
<protein>
    <submittedName>
        <fullName evidence="2">Uncharacterized protein</fullName>
    </submittedName>
</protein>
<gene>
    <name evidence="2" type="ORF">COZ26_00835</name>
</gene>
<evidence type="ECO:0000313" key="3">
    <source>
        <dbReference type="Proteomes" id="UP000230658"/>
    </source>
</evidence>
<dbReference type="Proteomes" id="UP000230658">
    <property type="component" value="Unassembled WGS sequence"/>
</dbReference>
<evidence type="ECO:0000313" key="2">
    <source>
        <dbReference type="EMBL" id="PIX92613.1"/>
    </source>
</evidence>
<feature type="chain" id="PRO_5014824786" evidence="1">
    <location>
        <begin position="23"/>
        <end position="675"/>
    </location>
</feature>
<comment type="caution">
    <text evidence="2">The sequence shown here is derived from an EMBL/GenBank/DDBJ whole genome shotgun (WGS) entry which is preliminary data.</text>
</comment>
<proteinExistence type="predicted"/>
<dbReference type="EMBL" id="PFJV01000020">
    <property type="protein sequence ID" value="PIX92613.1"/>
    <property type="molecule type" value="Genomic_DNA"/>
</dbReference>
<evidence type="ECO:0000256" key="1">
    <source>
        <dbReference type="SAM" id="SignalP"/>
    </source>
</evidence>
<sequence length="675" mass="70674">MKKGFIIFMALAMLLSYSFVVAPVVKSASDGDLIKGSGSAVYYLNGGKRYVFPNEKTYKTWYPDFSGVVVVSDSELSSYPLGGNVTYRAGTKMVKIDTVPTVYAVEPGGVLRSILSEANAAALYGSTWNKKIDDVPDSFWVNYTVGDDLTEGNYPTGTIVKEEGSATTYYIDGATRRPIATGVAFDANNLNWSYLVTATSLVAYSDGTSITGAETALTTVAGTGGGVVGGSVTVSLASDTPASTTYMGTQARAPFLAVNVANSGSTDVTIDNIVIERGGLALDADFATVAIIEDSISGSQTGLNKTFNSDHRATVGDDIVVKAGTTKKLFVVGNMTTRELMTAGNTPKLGIYSMALKNDATLSGSLPIWGNTMSLNTGVHIAAATMAAGGSNPTTDAAPKVGDMNVEVAQIKVTNDSTTEEIQIEKVVFKQNGTASDSDVGTYSLYDSSNGAKLATASQVNKYIEFSLSPVFKLGKAKNNEFMVKIDEVQGGSGRTIQLDIYRNTDLLLKGLTYNAYVIPTFPATSQPYWDNAGEVHKIGNGSLKVEPDSTFVAQNIAEGKDGVQIGQWLFTVKGEAVDITAMEALCKIAGTAAGGNISDMTGGIFYDVETGTGLTGADDVGGLTTTTTAAEGGVSSTDTVSLNVGVHKVGLKINLSSDFVDGQTITCEIDPDTW</sequence>